<organism evidence="1 2">
    <name type="scientific">Tetrapyrgos nigripes</name>
    <dbReference type="NCBI Taxonomy" id="182062"/>
    <lineage>
        <taxon>Eukaryota</taxon>
        <taxon>Fungi</taxon>
        <taxon>Dikarya</taxon>
        <taxon>Basidiomycota</taxon>
        <taxon>Agaricomycotina</taxon>
        <taxon>Agaricomycetes</taxon>
        <taxon>Agaricomycetidae</taxon>
        <taxon>Agaricales</taxon>
        <taxon>Marasmiineae</taxon>
        <taxon>Marasmiaceae</taxon>
        <taxon>Tetrapyrgos</taxon>
    </lineage>
</organism>
<dbReference type="Proteomes" id="UP000559256">
    <property type="component" value="Unassembled WGS sequence"/>
</dbReference>
<dbReference type="AlphaFoldDB" id="A0A8H5LZF3"/>
<reference evidence="1 2" key="1">
    <citation type="journal article" date="2020" name="ISME J.">
        <title>Uncovering the hidden diversity of litter-decomposition mechanisms in mushroom-forming fungi.</title>
        <authorList>
            <person name="Floudas D."/>
            <person name="Bentzer J."/>
            <person name="Ahren D."/>
            <person name="Johansson T."/>
            <person name="Persson P."/>
            <person name="Tunlid A."/>
        </authorList>
    </citation>
    <scope>NUCLEOTIDE SEQUENCE [LARGE SCALE GENOMIC DNA]</scope>
    <source>
        <strain evidence="1 2">CBS 291.85</strain>
    </source>
</reference>
<proteinExistence type="predicted"/>
<keyword evidence="2" id="KW-1185">Reference proteome</keyword>
<sequence>MESIKRRRSFYEKYAPSGSFLAPAGFGEGLQPSDAKSLIREVSLFNFRCQLSALDQVADKTRPKPSPMLSQADLETALAHHCRTRGRLIESVFNMSDRFTHSPVPFTLHSMETNTGLAAEHWAERQKSVHALWKLMDSWPGTKPDFWYRGEDDNLVNMPGPGAQWERCVAEFYVQAFYNYYGYPPVLPCRI</sequence>
<accession>A0A8H5LZF3</accession>
<name>A0A8H5LZF3_9AGAR</name>
<dbReference type="EMBL" id="JAACJM010000001">
    <property type="protein sequence ID" value="KAF5375036.1"/>
    <property type="molecule type" value="Genomic_DNA"/>
</dbReference>
<evidence type="ECO:0000313" key="1">
    <source>
        <dbReference type="EMBL" id="KAF5375036.1"/>
    </source>
</evidence>
<comment type="caution">
    <text evidence="1">The sequence shown here is derived from an EMBL/GenBank/DDBJ whole genome shotgun (WGS) entry which is preliminary data.</text>
</comment>
<gene>
    <name evidence="1" type="ORF">D9758_000430</name>
</gene>
<dbReference type="OrthoDB" id="3048359at2759"/>
<evidence type="ECO:0000313" key="2">
    <source>
        <dbReference type="Proteomes" id="UP000559256"/>
    </source>
</evidence>
<protein>
    <submittedName>
        <fullName evidence="1">Uncharacterized protein</fullName>
    </submittedName>
</protein>